<dbReference type="OMA" id="IDHRVLR"/>
<feature type="signal peptide" evidence="15">
    <location>
        <begin position="1"/>
        <end position="23"/>
    </location>
</feature>
<dbReference type="PROSITE" id="PS00010">
    <property type="entry name" value="ASX_HYDROXYL"/>
    <property type="match status" value="1"/>
</dbReference>
<dbReference type="Proteomes" id="UP000316621">
    <property type="component" value="Chromosome 1"/>
</dbReference>
<evidence type="ECO:0000256" key="10">
    <source>
        <dbReference type="ARBA" id="ARBA00022989"/>
    </source>
</evidence>
<dbReference type="InterPro" id="IPR017441">
    <property type="entry name" value="Protein_kinase_ATP_BS"/>
</dbReference>
<dbReference type="CDD" id="cd14066">
    <property type="entry name" value="STKc_IRAK"/>
    <property type="match status" value="1"/>
</dbReference>
<evidence type="ECO:0000256" key="3">
    <source>
        <dbReference type="ARBA" id="ARBA00022536"/>
    </source>
</evidence>
<evidence type="ECO:0000256" key="7">
    <source>
        <dbReference type="ARBA" id="ARBA00022741"/>
    </source>
</evidence>
<dbReference type="FunFam" id="3.30.200.20:FF:000043">
    <property type="entry name" value="Wall-associated receptor kinase 2"/>
    <property type="match status" value="1"/>
</dbReference>
<evidence type="ECO:0000256" key="2">
    <source>
        <dbReference type="ARBA" id="ARBA00022527"/>
    </source>
</evidence>
<dbReference type="SUPFAM" id="SSF56112">
    <property type="entry name" value="Protein kinase-like (PK-like)"/>
    <property type="match status" value="1"/>
</dbReference>
<keyword evidence="12" id="KW-1015">Disulfide bond</keyword>
<keyword evidence="10" id="KW-1133">Transmembrane helix</keyword>
<dbReference type="Gramene" id="RZC44358">
    <property type="protein sequence ID" value="RZC44358"/>
    <property type="gene ID" value="C5167_037297"/>
</dbReference>
<evidence type="ECO:0000256" key="15">
    <source>
        <dbReference type="SAM" id="SignalP"/>
    </source>
</evidence>
<dbReference type="GO" id="GO:0005509">
    <property type="term" value="F:calcium ion binding"/>
    <property type="evidence" value="ECO:0007669"/>
    <property type="project" value="InterPro"/>
</dbReference>
<dbReference type="InterPro" id="IPR011009">
    <property type="entry name" value="Kinase-like_dom_sf"/>
</dbReference>
<keyword evidence="7 14" id="KW-0547">Nucleotide-binding</keyword>
<keyword evidence="6 15" id="KW-0732">Signal</keyword>
<keyword evidence="8" id="KW-0418">Kinase</keyword>
<dbReference type="InterPro" id="IPR008271">
    <property type="entry name" value="Ser/Thr_kinase_AS"/>
</dbReference>
<dbReference type="CDD" id="cd00054">
    <property type="entry name" value="EGF_CA"/>
    <property type="match status" value="1"/>
</dbReference>
<evidence type="ECO:0000256" key="14">
    <source>
        <dbReference type="PROSITE-ProRule" id="PRU10141"/>
    </source>
</evidence>
<dbReference type="InterPro" id="IPR000719">
    <property type="entry name" value="Prot_kinase_dom"/>
</dbReference>
<evidence type="ECO:0000256" key="8">
    <source>
        <dbReference type="ARBA" id="ARBA00022777"/>
    </source>
</evidence>
<evidence type="ECO:0000256" key="4">
    <source>
        <dbReference type="ARBA" id="ARBA00022679"/>
    </source>
</evidence>
<dbReference type="InterPro" id="IPR049883">
    <property type="entry name" value="NOTCH1_EGF-like"/>
</dbReference>
<evidence type="ECO:0000256" key="1">
    <source>
        <dbReference type="ARBA" id="ARBA00004479"/>
    </source>
</evidence>
<dbReference type="AlphaFoldDB" id="A0A4Y7IA28"/>
<keyword evidence="3" id="KW-0245">EGF-like domain</keyword>
<dbReference type="InterPro" id="IPR045274">
    <property type="entry name" value="WAK-like"/>
</dbReference>
<dbReference type="InterPro" id="IPR001881">
    <property type="entry name" value="EGF-like_Ca-bd_dom"/>
</dbReference>
<dbReference type="SMART" id="SM00220">
    <property type="entry name" value="S_TKc"/>
    <property type="match status" value="1"/>
</dbReference>
<evidence type="ECO:0000256" key="13">
    <source>
        <dbReference type="ARBA" id="ARBA00023180"/>
    </source>
</evidence>
<dbReference type="SMART" id="SM00181">
    <property type="entry name" value="EGF"/>
    <property type="match status" value="2"/>
</dbReference>
<dbReference type="PROSITE" id="PS50011">
    <property type="entry name" value="PROTEIN_KINASE_DOM"/>
    <property type="match status" value="1"/>
</dbReference>
<keyword evidence="11" id="KW-0472">Membrane</keyword>
<dbReference type="InterPro" id="IPR000742">
    <property type="entry name" value="EGF"/>
</dbReference>
<protein>
    <recommendedName>
        <fullName evidence="16">Protein kinase domain-containing protein</fullName>
    </recommendedName>
</protein>
<reference evidence="17 18" key="1">
    <citation type="journal article" date="2018" name="Science">
        <title>The opium poppy genome and morphinan production.</title>
        <authorList>
            <person name="Guo L."/>
            <person name="Winzer T."/>
            <person name="Yang X."/>
            <person name="Li Y."/>
            <person name="Ning Z."/>
            <person name="He Z."/>
            <person name="Teodor R."/>
            <person name="Lu Y."/>
            <person name="Bowser T.A."/>
            <person name="Graham I.A."/>
            <person name="Ye K."/>
        </authorList>
    </citation>
    <scope>NUCLEOTIDE SEQUENCE [LARGE SCALE GENOMIC DNA]</scope>
    <source>
        <strain evidence="18">cv. HN1</strain>
        <tissue evidence="17">Leaves</tissue>
    </source>
</reference>
<dbReference type="GO" id="GO:0007166">
    <property type="term" value="P:cell surface receptor signaling pathway"/>
    <property type="evidence" value="ECO:0007669"/>
    <property type="project" value="InterPro"/>
</dbReference>
<dbReference type="PROSITE" id="PS00108">
    <property type="entry name" value="PROTEIN_KINASE_ST"/>
    <property type="match status" value="1"/>
</dbReference>
<keyword evidence="13" id="KW-0325">Glycoprotein</keyword>
<dbReference type="PROSITE" id="PS01187">
    <property type="entry name" value="EGF_CA"/>
    <property type="match status" value="1"/>
</dbReference>
<dbReference type="InterPro" id="IPR013695">
    <property type="entry name" value="WAK"/>
</dbReference>
<evidence type="ECO:0000256" key="6">
    <source>
        <dbReference type="ARBA" id="ARBA00022729"/>
    </source>
</evidence>
<keyword evidence="18" id="KW-1185">Reference proteome</keyword>
<evidence type="ECO:0000256" key="5">
    <source>
        <dbReference type="ARBA" id="ARBA00022692"/>
    </source>
</evidence>
<dbReference type="Gene3D" id="3.30.200.20">
    <property type="entry name" value="Phosphorylase Kinase, domain 1"/>
    <property type="match status" value="1"/>
</dbReference>
<accession>A0A4Y7IA28</accession>
<dbReference type="PROSITE" id="PS00107">
    <property type="entry name" value="PROTEIN_KINASE_ATP"/>
    <property type="match status" value="1"/>
</dbReference>
<dbReference type="SMART" id="SM00179">
    <property type="entry name" value="EGF_CA"/>
    <property type="match status" value="1"/>
</dbReference>
<evidence type="ECO:0000259" key="16">
    <source>
        <dbReference type="PROSITE" id="PS50011"/>
    </source>
</evidence>
<evidence type="ECO:0000256" key="12">
    <source>
        <dbReference type="ARBA" id="ARBA00023157"/>
    </source>
</evidence>
<keyword evidence="9 14" id="KW-0067">ATP-binding</keyword>
<dbReference type="Pfam" id="PF07714">
    <property type="entry name" value="PK_Tyr_Ser-Thr"/>
    <property type="match status" value="1"/>
</dbReference>
<dbReference type="GO" id="GO:0004674">
    <property type="term" value="F:protein serine/threonine kinase activity"/>
    <property type="evidence" value="ECO:0007669"/>
    <property type="project" value="UniProtKB-KW"/>
</dbReference>
<evidence type="ECO:0000313" key="18">
    <source>
        <dbReference type="Proteomes" id="UP000316621"/>
    </source>
</evidence>
<organism evidence="17 18">
    <name type="scientific">Papaver somniferum</name>
    <name type="common">Opium poppy</name>
    <dbReference type="NCBI Taxonomy" id="3469"/>
    <lineage>
        <taxon>Eukaryota</taxon>
        <taxon>Viridiplantae</taxon>
        <taxon>Streptophyta</taxon>
        <taxon>Embryophyta</taxon>
        <taxon>Tracheophyta</taxon>
        <taxon>Spermatophyta</taxon>
        <taxon>Magnoliopsida</taxon>
        <taxon>Ranunculales</taxon>
        <taxon>Papaveraceae</taxon>
        <taxon>Papaveroideae</taxon>
        <taxon>Papaver</taxon>
    </lineage>
</organism>
<dbReference type="STRING" id="3469.A0A4Y7IA28"/>
<feature type="chain" id="PRO_5021429361" description="Protein kinase domain-containing protein" evidence="15">
    <location>
        <begin position="24"/>
        <end position="794"/>
    </location>
</feature>
<sequence>MFPQLLFQVTVIIWCWQITLVSSSLSFFQTKPGCESKCGDVSIPYPFGILSSSSSSGRDCSIDGALGSYGFSINCNTSYDPPKAFLASGKGENEQFFVWIGETLELNLEILSISESEIRLKTWQTTSCYNKSGALLTAPRRFIQVDFSGSPYTFSETKNRVFAVGCDTFASTDMSDTFNKTYSHKCRSICASRENVLDQAGSCTGSGCCQMSFPKGQTEFIGVQVSPSNHTDVWSFNPCSSLFMAEQDHYKFNPATDLLNPPKNISLVYKEGNKDIPIPVVLNWAIGNKTCEEAQKDQATFACHQEYNTYCIDSDNGLGYRCSCNKGYEGNPYFSPGCQDVNECEDPMNNPCEGDCTNTIGSYGCSCPKGSSGDGRKDGSSCAPNNNEFPIIKVAIGTEVAFVSLVIVSSWLFLTIRRRKLNRLKEKFFQQNGGLQLQKQIGLHENGVQSTQIFTAKELKRATNNYNKNLVLGRGGFGTVYKGTLSDNRIVAIKKSKIVDKSQIEQFINEVVILTQVHHRNVVKLLGCCLETEVLLLVYEYVSNGTLSHHLYHKVNGISTISWEGRLRIAIETASALGYLHSAATVPVIHRDMKSANILLDENYTAKVSDFGASMLVPLDQTQVTTLVQGTIGYLDPEYFLTSQLTEKSDVYSFGVVLVELLTGEKPLLLDRCEEQRNFTTYYISSLGDRRMFELLDARVLNEGKQEQILIIAKLAERCLNMKGKDRPKMVEVAAELEGLRRILETLTPGTDYHHPNYGNKKTHKLEEGDLYPVPLTVDQYMETDMTMSMNIPS</sequence>
<keyword evidence="2" id="KW-0723">Serine/threonine-protein kinase</keyword>
<comment type="subcellular location">
    <subcellularLocation>
        <location evidence="1">Membrane</location>
        <topology evidence="1">Single-pass type I membrane protein</topology>
    </subcellularLocation>
</comment>
<dbReference type="InterPro" id="IPR000152">
    <property type="entry name" value="EGF-type_Asp/Asn_hydroxyl_site"/>
</dbReference>
<dbReference type="InterPro" id="IPR018097">
    <property type="entry name" value="EGF_Ca-bd_CS"/>
</dbReference>
<dbReference type="Gene3D" id="1.10.510.10">
    <property type="entry name" value="Transferase(Phosphotransferase) domain 1"/>
    <property type="match status" value="1"/>
</dbReference>
<evidence type="ECO:0000256" key="9">
    <source>
        <dbReference type="ARBA" id="ARBA00022840"/>
    </source>
</evidence>
<dbReference type="InterPro" id="IPR001245">
    <property type="entry name" value="Ser-Thr/Tyr_kinase_cat_dom"/>
</dbReference>
<feature type="domain" description="Protein kinase" evidence="16">
    <location>
        <begin position="466"/>
        <end position="758"/>
    </location>
</feature>
<name>A0A4Y7IA28_PAPSO</name>
<dbReference type="GO" id="GO:0005886">
    <property type="term" value="C:plasma membrane"/>
    <property type="evidence" value="ECO:0007669"/>
    <property type="project" value="TreeGrafter"/>
</dbReference>
<proteinExistence type="predicted"/>
<dbReference type="Pfam" id="PF07645">
    <property type="entry name" value="EGF_CA"/>
    <property type="match status" value="1"/>
</dbReference>
<keyword evidence="4" id="KW-0808">Transferase</keyword>
<evidence type="ECO:0000313" key="17">
    <source>
        <dbReference type="EMBL" id="RZC44358.1"/>
    </source>
</evidence>
<dbReference type="EMBL" id="CM010715">
    <property type="protein sequence ID" value="RZC44358.1"/>
    <property type="molecule type" value="Genomic_DNA"/>
</dbReference>
<evidence type="ECO:0000256" key="11">
    <source>
        <dbReference type="ARBA" id="ARBA00023136"/>
    </source>
</evidence>
<feature type="binding site" evidence="14">
    <location>
        <position position="495"/>
    </location>
    <ligand>
        <name>ATP</name>
        <dbReference type="ChEBI" id="CHEBI:30616"/>
    </ligand>
</feature>
<dbReference type="Pfam" id="PF08488">
    <property type="entry name" value="WAK"/>
    <property type="match status" value="1"/>
</dbReference>
<dbReference type="PANTHER" id="PTHR27005">
    <property type="entry name" value="WALL-ASSOCIATED RECEPTOR KINASE-LIKE 21"/>
    <property type="match status" value="1"/>
</dbReference>
<dbReference type="PANTHER" id="PTHR27005:SF492">
    <property type="entry name" value="LOW QUALITY PROTEIN: WALL-ASSOCIATED RECEPTOR KINASE-LIKE 1"/>
    <property type="match status" value="1"/>
</dbReference>
<dbReference type="GO" id="GO:0005524">
    <property type="term" value="F:ATP binding"/>
    <property type="evidence" value="ECO:0007669"/>
    <property type="project" value="UniProtKB-UniRule"/>
</dbReference>
<gene>
    <name evidence="17" type="ORF">C5167_037297</name>
</gene>
<dbReference type="Gene3D" id="2.10.25.10">
    <property type="entry name" value="Laminin"/>
    <property type="match status" value="1"/>
</dbReference>
<dbReference type="FunFam" id="1.10.510.10:FF:000084">
    <property type="entry name" value="Wall-associated receptor kinase 2"/>
    <property type="match status" value="1"/>
</dbReference>
<dbReference type="SUPFAM" id="SSF57196">
    <property type="entry name" value="EGF/Laminin"/>
    <property type="match status" value="1"/>
</dbReference>
<keyword evidence="5" id="KW-0812">Transmembrane</keyword>